<sequence>MKKNILALLLAVGVSGVTLANTTNTSEGKTEVKKNEVTNKVSVSAVILYPIYVYTSCGIAVQTNQNWTPAQVEAYGNLVESIQCGN</sequence>
<keyword evidence="3" id="KW-1185">Reference proteome</keyword>
<feature type="signal peptide" evidence="1">
    <location>
        <begin position="1"/>
        <end position="20"/>
    </location>
</feature>
<accession>A0A1H6JGI0</accession>
<organism evidence="2 3">
    <name type="scientific">Epilithonimonas hominis</name>
    <dbReference type="NCBI Taxonomy" id="420404"/>
    <lineage>
        <taxon>Bacteria</taxon>
        <taxon>Pseudomonadati</taxon>
        <taxon>Bacteroidota</taxon>
        <taxon>Flavobacteriia</taxon>
        <taxon>Flavobacteriales</taxon>
        <taxon>Weeksellaceae</taxon>
        <taxon>Chryseobacterium group</taxon>
        <taxon>Epilithonimonas</taxon>
    </lineage>
</organism>
<reference evidence="3" key="1">
    <citation type="submission" date="2016-10" db="EMBL/GenBank/DDBJ databases">
        <authorList>
            <person name="Varghese N."/>
            <person name="Submissions S."/>
        </authorList>
    </citation>
    <scope>NUCLEOTIDE SEQUENCE [LARGE SCALE GENOMIC DNA]</scope>
    <source>
        <strain evidence="3">DSM 19326</strain>
    </source>
</reference>
<name>A0A1H6JGI0_9FLAO</name>
<feature type="chain" id="PRO_5011473925" evidence="1">
    <location>
        <begin position="21"/>
        <end position="86"/>
    </location>
</feature>
<protein>
    <submittedName>
        <fullName evidence="2">Uncharacterized protein</fullName>
    </submittedName>
</protein>
<gene>
    <name evidence="2" type="ORF">SAMN05421793_11339</name>
</gene>
<evidence type="ECO:0000313" key="2">
    <source>
        <dbReference type="EMBL" id="SEH58237.1"/>
    </source>
</evidence>
<dbReference type="Proteomes" id="UP000198555">
    <property type="component" value="Unassembled WGS sequence"/>
</dbReference>
<dbReference type="EMBL" id="FNWX01000013">
    <property type="protein sequence ID" value="SEH58237.1"/>
    <property type="molecule type" value="Genomic_DNA"/>
</dbReference>
<proteinExistence type="predicted"/>
<dbReference type="RefSeq" id="WP_089769487.1">
    <property type="nucleotide sequence ID" value="NZ_DALZAR010000038.1"/>
</dbReference>
<evidence type="ECO:0000256" key="1">
    <source>
        <dbReference type="SAM" id="SignalP"/>
    </source>
</evidence>
<evidence type="ECO:0000313" key="3">
    <source>
        <dbReference type="Proteomes" id="UP000198555"/>
    </source>
</evidence>
<dbReference type="AlphaFoldDB" id="A0A1H6JGI0"/>
<keyword evidence="1" id="KW-0732">Signal</keyword>